<dbReference type="EMBL" id="JAMJPJ010000014">
    <property type="protein sequence ID" value="MCL7930332.1"/>
    <property type="molecule type" value="Genomic_DNA"/>
</dbReference>
<evidence type="ECO:0000313" key="3">
    <source>
        <dbReference type="Proteomes" id="UP001165308"/>
    </source>
</evidence>
<organism evidence="2 3">
    <name type="scientific">Halomonas llamarensis</name>
    <dbReference type="NCBI Taxonomy" id="2945104"/>
    <lineage>
        <taxon>Bacteria</taxon>
        <taxon>Pseudomonadati</taxon>
        <taxon>Pseudomonadota</taxon>
        <taxon>Gammaproteobacteria</taxon>
        <taxon>Oceanospirillales</taxon>
        <taxon>Halomonadaceae</taxon>
        <taxon>Halomonas</taxon>
    </lineage>
</organism>
<dbReference type="InterPro" id="IPR052022">
    <property type="entry name" value="26kDa_periplasmic_antigen"/>
</dbReference>
<keyword evidence="1" id="KW-0732">Signal</keyword>
<dbReference type="InterPro" id="IPR007497">
    <property type="entry name" value="SIMPL/DUF541"/>
</dbReference>
<evidence type="ECO:0000256" key="1">
    <source>
        <dbReference type="SAM" id="SignalP"/>
    </source>
</evidence>
<dbReference type="Pfam" id="PF04402">
    <property type="entry name" value="SIMPL"/>
    <property type="match status" value="1"/>
</dbReference>
<accession>A0ABT0SRB3</accession>
<evidence type="ECO:0000313" key="2">
    <source>
        <dbReference type="EMBL" id="MCL7930332.1"/>
    </source>
</evidence>
<keyword evidence="3" id="KW-1185">Reference proteome</keyword>
<dbReference type="RefSeq" id="WP_250081797.1">
    <property type="nucleotide sequence ID" value="NZ_JAMJPJ010000014.1"/>
</dbReference>
<dbReference type="Proteomes" id="UP001165308">
    <property type="component" value="Unassembled WGS sequence"/>
</dbReference>
<dbReference type="PANTHER" id="PTHR34387">
    <property type="entry name" value="SLR1258 PROTEIN"/>
    <property type="match status" value="1"/>
</dbReference>
<comment type="caution">
    <text evidence="2">The sequence shown here is derived from an EMBL/GenBank/DDBJ whole genome shotgun (WGS) entry which is preliminary data.</text>
</comment>
<sequence length="264" mass="29308">MTTSTALKHHLQRLMFGTSLAIFAFAYSAQANETITDETPRLRVTADAYVDVTPDKATLSARLWEDTPAINQLAEEDQAALSDARQQLEKRAGELIRTLEAHGVAREAITAGSLNITPRQVHNATDNGERETLRRTRVERPVAIELQKIERVSEILDALVAAGVNRLEGVEFDLQNRDAATDKALIKALEKARHKANLMAKTLDTQLNRVMRIEETQSASFQPRMMAMSAERSNATGSSARQSEYRPGTIRIDAGVNVEWSLKE</sequence>
<feature type="signal peptide" evidence="1">
    <location>
        <begin position="1"/>
        <end position="31"/>
    </location>
</feature>
<reference evidence="2" key="1">
    <citation type="submission" date="2022-05" db="EMBL/GenBank/DDBJ databases">
        <title>Halomonas geminus sp. nov. and Halomonas llamarensis sp. nov. isolated from high-altitude salars of the Atacama Desert.</title>
        <authorList>
            <person name="Hintersatz C."/>
            <person name="Rojas L.A."/>
            <person name="Wei T.-S."/>
            <person name="Kutschke S."/>
            <person name="Lehmann F."/>
            <person name="Jain R."/>
            <person name="Pollmann K."/>
        </authorList>
    </citation>
    <scope>NUCLEOTIDE SEQUENCE</scope>
    <source>
        <strain evidence="2">ATCHA</strain>
    </source>
</reference>
<feature type="chain" id="PRO_5045091412" evidence="1">
    <location>
        <begin position="32"/>
        <end position="264"/>
    </location>
</feature>
<proteinExistence type="predicted"/>
<dbReference type="PANTHER" id="PTHR34387:SF2">
    <property type="entry name" value="SLR1258 PROTEIN"/>
    <property type="match status" value="1"/>
</dbReference>
<gene>
    <name evidence="2" type="ORF">M8006_10135</name>
</gene>
<dbReference type="Gene3D" id="3.30.110.170">
    <property type="entry name" value="Protein of unknown function (DUF541), domain 1"/>
    <property type="match status" value="1"/>
</dbReference>
<dbReference type="Gene3D" id="3.30.70.2970">
    <property type="entry name" value="Protein of unknown function (DUF541), domain 2"/>
    <property type="match status" value="1"/>
</dbReference>
<name>A0ABT0SRB3_9GAMM</name>
<protein>
    <submittedName>
        <fullName evidence="2">SIMPL domain-containing protein</fullName>
    </submittedName>
</protein>